<dbReference type="Pfam" id="PF04773">
    <property type="entry name" value="FecR"/>
    <property type="match status" value="1"/>
</dbReference>
<evidence type="ECO:0000259" key="1">
    <source>
        <dbReference type="Pfam" id="PF04773"/>
    </source>
</evidence>
<sequence>MLSLAPLTLAGEAAGTIKISRGDAHIVRGGQQLPATPGQHVEVSDSILTGSDGTVGITLNDDTRLTAGPDSTLELRRFVFDSTTHQGSLDASVQRGSLSVISGKIAKASPEAVSFSSPSVTLGVRGTRFIIKAGQEEN</sequence>
<feature type="domain" description="FecR protein" evidence="1">
    <location>
        <begin position="45"/>
        <end position="134"/>
    </location>
</feature>
<dbReference type="KEGG" id="halc:EY643_03190"/>
<evidence type="ECO:0000313" key="2">
    <source>
        <dbReference type="EMBL" id="QFU77731.1"/>
    </source>
</evidence>
<dbReference type="Proteomes" id="UP000326287">
    <property type="component" value="Chromosome"/>
</dbReference>
<accession>A0A5P9NPJ4</accession>
<dbReference type="PANTHER" id="PTHR38731:SF1">
    <property type="entry name" value="FECR PROTEIN DOMAIN-CONTAINING PROTEIN"/>
    <property type="match status" value="1"/>
</dbReference>
<keyword evidence="3" id="KW-1185">Reference proteome</keyword>
<dbReference type="AlphaFoldDB" id="A0A5P9NPJ4"/>
<name>A0A5P9NPJ4_9GAMM</name>
<evidence type="ECO:0000313" key="3">
    <source>
        <dbReference type="Proteomes" id="UP000326287"/>
    </source>
</evidence>
<dbReference type="OrthoDB" id="7028389at2"/>
<dbReference type="EMBL" id="CP036422">
    <property type="protein sequence ID" value="QFU77731.1"/>
    <property type="molecule type" value="Genomic_DNA"/>
</dbReference>
<protein>
    <recommendedName>
        <fullName evidence="1">FecR protein domain-containing protein</fullName>
    </recommendedName>
</protein>
<reference evidence="2 3" key="1">
    <citation type="submission" date="2019-02" db="EMBL/GenBank/DDBJ databases">
        <authorList>
            <person name="Li S.-H."/>
        </authorList>
    </citation>
    <scope>NUCLEOTIDE SEQUENCE [LARGE SCALE GENOMIC DNA]</scope>
    <source>
        <strain evidence="2 3">IMCC14385</strain>
    </source>
</reference>
<dbReference type="InterPro" id="IPR006860">
    <property type="entry name" value="FecR"/>
</dbReference>
<organism evidence="2 3">
    <name type="scientific">Halioglobus maricola</name>
    <dbReference type="NCBI Taxonomy" id="2601894"/>
    <lineage>
        <taxon>Bacteria</taxon>
        <taxon>Pseudomonadati</taxon>
        <taxon>Pseudomonadota</taxon>
        <taxon>Gammaproteobacteria</taxon>
        <taxon>Cellvibrionales</taxon>
        <taxon>Halieaceae</taxon>
        <taxon>Halioglobus</taxon>
    </lineage>
</organism>
<proteinExistence type="predicted"/>
<dbReference type="PANTHER" id="PTHR38731">
    <property type="entry name" value="LIPL45-RELATED LIPOPROTEIN-RELATED"/>
    <property type="match status" value="1"/>
</dbReference>
<gene>
    <name evidence="2" type="ORF">EY643_03190</name>
</gene>